<evidence type="ECO:0000256" key="3">
    <source>
        <dbReference type="PROSITE-ProRule" id="PRU00742"/>
    </source>
</evidence>
<dbReference type="PANTHER" id="PTHR11358">
    <property type="entry name" value="ARGINASE/AGMATINASE"/>
    <property type="match status" value="1"/>
</dbReference>
<dbReference type="SUPFAM" id="SSF52768">
    <property type="entry name" value="Arginase/deacetylase"/>
    <property type="match status" value="1"/>
</dbReference>
<accession>A0A316IYN7</accession>
<dbReference type="EMBL" id="QGHC01000002">
    <property type="protein sequence ID" value="PWK92365.1"/>
    <property type="molecule type" value="Genomic_DNA"/>
</dbReference>
<dbReference type="PROSITE" id="PS51409">
    <property type="entry name" value="ARGINASE_2"/>
    <property type="match status" value="1"/>
</dbReference>
<evidence type="ECO:0000256" key="1">
    <source>
        <dbReference type="ARBA" id="ARBA00022723"/>
    </source>
</evidence>
<reference evidence="4 5" key="1">
    <citation type="submission" date="2018-05" db="EMBL/GenBank/DDBJ databases">
        <title>Genomic Encyclopedia of Type Strains, Phase IV (KMG-IV): sequencing the most valuable type-strain genomes for metagenomic binning, comparative biology and taxonomic classification.</title>
        <authorList>
            <person name="Goeker M."/>
        </authorList>
    </citation>
    <scope>NUCLEOTIDE SEQUENCE [LARGE SCALE GENOMIC DNA]</scope>
    <source>
        <strain evidence="4 5">DSM 14263</strain>
    </source>
</reference>
<evidence type="ECO:0000313" key="5">
    <source>
        <dbReference type="Proteomes" id="UP000245812"/>
    </source>
</evidence>
<dbReference type="GO" id="GO:0046872">
    <property type="term" value="F:metal ion binding"/>
    <property type="evidence" value="ECO:0007669"/>
    <property type="project" value="UniProtKB-KW"/>
</dbReference>
<comment type="similarity">
    <text evidence="3">Belongs to the arginase family.</text>
</comment>
<sequence length="387" mass="41011">MSVTAASIATSKAIGEALVLSPWMEVEHLDETTATIYLSSDGTRIRVPLPLHRLLLKFRAPAVPSEVAGAGSGAAKALDQLRKKGFLVPADAVPARNGRQVTDPPVRLFDAPAQKLAPARADVVVLGVPWDFGEAGAAGARRGPLAIRDISLQLLYRLDRESGRPIGWYDADRRRAILAGVTIADAGDIIVHHGEGRSAVFERIRDVLDALTGEGALPVLLGGDSSVAYPLIDQRRQNGALDVIRIGRPAASTGAMARSRQLLALPGVERYAQVVPVGFGADHGDDPEGYMRVPIDAALEHALVPQLGEGRRVHVGIDVDALAHAGDSRPSFAYRQVHALLCRLGRAHRIASVDLCGINPWAPCWGAVSMTAVHLLLTALSAAKDPA</sequence>
<dbReference type="GO" id="GO:0033389">
    <property type="term" value="P:putrescine biosynthetic process from arginine, via agmatine"/>
    <property type="evidence" value="ECO:0007669"/>
    <property type="project" value="TreeGrafter"/>
</dbReference>
<dbReference type="PANTHER" id="PTHR11358:SF26">
    <property type="entry name" value="GUANIDINO ACID HYDROLASE, MITOCHONDRIAL"/>
    <property type="match status" value="1"/>
</dbReference>
<dbReference type="Gene3D" id="3.40.800.10">
    <property type="entry name" value="Ureohydrolase domain"/>
    <property type="match status" value="2"/>
</dbReference>
<dbReference type="InterPro" id="IPR006035">
    <property type="entry name" value="Ureohydrolase"/>
</dbReference>
<organism evidence="4 5">
    <name type="scientific">Fulvimonas soli</name>
    <dbReference type="NCBI Taxonomy" id="155197"/>
    <lineage>
        <taxon>Bacteria</taxon>
        <taxon>Pseudomonadati</taxon>
        <taxon>Pseudomonadota</taxon>
        <taxon>Gammaproteobacteria</taxon>
        <taxon>Lysobacterales</taxon>
        <taxon>Rhodanobacteraceae</taxon>
        <taxon>Fulvimonas</taxon>
    </lineage>
</organism>
<gene>
    <name evidence="4" type="ORF">C7456_10298</name>
</gene>
<comment type="caution">
    <text evidence="4">The sequence shown here is derived from an EMBL/GenBank/DDBJ whole genome shotgun (WGS) entry which is preliminary data.</text>
</comment>
<dbReference type="InterPro" id="IPR023696">
    <property type="entry name" value="Ureohydrolase_dom_sf"/>
</dbReference>
<evidence type="ECO:0000313" key="4">
    <source>
        <dbReference type="EMBL" id="PWK92365.1"/>
    </source>
</evidence>
<evidence type="ECO:0000256" key="2">
    <source>
        <dbReference type="ARBA" id="ARBA00022801"/>
    </source>
</evidence>
<dbReference type="Proteomes" id="UP000245812">
    <property type="component" value="Unassembled WGS sequence"/>
</dbReference>
<keyword evidence="5" id="KW-1185">Reference proteome</keyword>
<name>A0A316IYN7_9GAMM</name>
<keyword evidence="1" id="KW-0479">Metal-binding</keyword>
<dbReference type="GO" id="GO:0008783">
    <property type="term" value="F:agmatinase activity"/>
    <property type="evidence" value="ECO:0007669"/>
    <property type="project" value="TreeGrafter"/>
</dbReference>
<proteinExistence type="inferred from homology"/>
<dbReference type="AlphaFoldDB" id="A0A316IYN7"/>
<protein>
    <submittedName>
        <fullName evidence="4">Agmatinase</fullName>
    </submittedName>
</protein>
<keyword evidence="2" id="KW-0378">Hydrolase</keyword>
<dbReference type="RefSeq" id="WP_109722209.1">
    <property type="nucleotide sequence ID" value="NZ_MSZV01000075.1"/>
</dbReference>
<dbReference type="Pfam" id="PF00491">
    <property type="entry name" value="Arginase"/>
    <property type="match status" value="1"/>
</dbReference>
<dbReference type="OrthoDB" id="9789727at2"/>